<protein>
    <submittedName>
        <fullName evidence="1">Uncharacterized protein</fullName>
    </submittedName>
</protein>
<proteinExistence type="predicted"/>
<evidence type="ECO:0000313" key="2">
    <source>
        <dbReference type="Proteomes" id="UP000237438"/>
    </source>
</evidence>
<comment type="caution">
    <text evidence="1">The sequence shown here is derived from an EMBL/GenBank/DDBJ whole genome shotgun (WGS) entry which is preliminary data.</text>
</comment>
<dbReference type="Proteomes" id="UP000237438">
    <property type="component" value="Unassembled WGS sequence"/>
</dbReference>
<gene>
    <name evidence="1" type="ORF">EPUL_002104</name>
</gene>
<sequence length="197" mass="22393">MGVIKGLDLTNQYLQILDIEHPGIGVDSLALLADGASRAMRGERVYASLQNTPCLYMSLPKAKLVQKALKVTLHRGQSKENRRDIIRLGPNYEAWNIGTFELRQKEIWKTFIIGPSLQIIRGLDGSYETIEGPLYEELATVRDVVPIRFMGWTHRSQNKETYGHGRICVPESRADKFPSSLRVFGEVVSIQRIRQRN</sequence>
<organism evidence="1 2">
    <name type="scientific">Erysiphe pulchra</name>
    <dbReference type="NCBI Taxonomy" id="225359"/>
    <lineage>
        <taxon>Eukaryota</taxon>
        <taxon>Fungi</taxon>
        <taxon>Dikarya</taxon>
        <taxon>Ascomycota</taxon>
        <taxon>Pezizomycotina</taxon>
        <taxon>Leotiomycetes</taxon>
        <taxon>Erysiphales</taxon>
        <taxon>Erysiphaceae</taxon>
        <taxon>Erysiphe</taxon>
    </lineage>
</organism>
<accession>A0A2S4PR56</accession>
<dbReference type="AlphaFoldDB" id="A0A2S4PR56"/>
<reference evidence="1 2" key="1">
    <citation type="submission" date="2017-10" db="EMBL/GenBank/DDBJ databases">
        <title>Development of genomic resources for the powdery mildew, Erysiphe pulchra.</title>
        <authorList>
            <person name="Wadl P.A."/>
            <person name="Mack B.M."/>
            <person name="Moore G."/>
            <person name="Beltz S.B."/>
        </authorList>
    </citation>
    <scope>NUCLEOTIDE SEQUENCE [LARGE SCALE GENOMIC DNA]</scope>
    <source>
        <strain evidence="1">Cflorida</strain>
    </source>
</reference>
<evidence type="ECO:0000313" key="1">
    <source>
        <dbReference type="EMBL" id="POS84518.1"/>
    </source>
</evidence>
<keyword evidence="2" id="KW-1185">Reference proteome</keyword>
<name>A0A2S4PR56_9PEZI</name>
<dbReference type="EMBL" id="PEDP01000978">
    <property type="protein sequence ID" value="POS84518.1"/>
    <property type="molecule type" value="Genomic_DNA"/>
</dbReference>